<dbReference type="Pfam" id="PF00583">
    <property type="entry name" value="Acetyltransf_1"/>
    <property type="match status" value="1"/>
</dbReference>
<gene>
    <name evidence="4" type="ORF">FHX37_1449</name>
</gene>
<name>A0A543NI73_9ACTN</name>
<dbReference type="CDD" id="cd04301">
    <property type="entry name" value="NAT_SF"/>
    <property type="match status" value="1"/>
</dbReference>
<evidence type="ECO:0000256" key="2">
    <source>
        <dbReference type="ARBA" id="ARBA00023315"/>
    </source>
</evidence>
<dbReference type="AlphaFoldDB" id="A0A543NI73"/>
<dbReference type="EMBL" id="VFQC01000001">
    <property type="protein sequence ID" value="TQN31542.1"/>
    <property type="molecule type" value="Genomic_DNA"/>
</dbReference>
<reference evidence="4 5" key="1">
    <citation type="submission" date="2019-06" db="EMBL/GenBank/DDBJ databases">
        <title>Sequencing the genomes of 1000 actinobacteria strains.</title>
        <authorList>
            <person name="Klenk H.-P."/>
        </authorList>
    </citation>
    <scope>NUCLEOTIDE SEQUENCE [LARGE SCALE GENOMIC DNA]</scope>
    <source>
        <strain evidence="4 5">DSM 45015</strain>
    </source>
</reference>
<proteinExistence type="predicted"/>
<keyword evidence="1 4" id="KW-0808">Transferase</keyword>
<dbReference type="GO" id="GO:0016747">
    <property type="term" value="F:acyltransferase activity, transferring groups other than amino-acyl groups"/>
    <property type="evidence" value="ECO:0007669"/>
    <property type="project" value="InterPro"/>
</dbReference>
<evidence type="ECO:0000313" key="4">
    <source>
        <dbReference type="EMBL" id="TQN31542.1"/>
    </source>
</evidence>
<dbReference type="InterPro" id="IPR050832">
    <property type="entry name" value="Bact_Acetyltransf"/>
</dbReference>
<evidence type="ECO:0000256" key="1">
    <source>
        <dbReference type="ARBA" id="ARBA00022679"/>
    </source>
</evidence>
<dbReference type="Proteomes" id="UP000317422">
    <property type="component" value="Unassembled WGS sequence"/>
</dbReference>
<organism evidence="4 5">
    <name type="scientific">Haloactinospora alba</name>
    <dbReference type="NCBI Taxonomy" id="405555"/>
    <lineage>
        <taxon>Bacteria</taxon>
        <taxon>Bacillati</taxon>
        <taxon>Actinomycetota</taxon>
        <taxon>Actinomycetes</taxon>
        <taxon>Streptosporangiales</taxon>
        <taxon>Nocardiopsidaceae</taxon>
        <taxon>Haloactinospora</taxon>
    </lineage>
</organism>
<feature type="domain" description="N-acetyltransferase" evidence="3">
    <location>
        <begin position="35"/>
        <end position="185"/>
    </location>
</feature>
<dbReference type="PANTHER" id="PTHR43877">
    <property type="entry name" value="AMINOALKYLPHOSPHONATE N-ACETYLTRANSFERASE-RELATED-RELATED"/>
    <property type="match status" value="1"/>
</dbReference>
<accession>A0A543NI73</accession>
<dbReference type="InterPro" id="IPR000182">
    <property type="entry name" value="GNAT_dom"/>
</dbReference>
<sequence>MGNSLVTKPQTGFPGVLRFRYLGSHEIDELGELWTAIHERHTATAPHLEDVITSVDTEESWRRRRAQYLRWLADPDTLAVLAERDGTDVGYAMVTVRDAQQGSWDRDSRVAVVQTLAVAPEHTGTGVGSGLLEEVRRQVGSRGIRDIELSALATSSEDIRFYEQEGFQPFVTTMVSRIGALGPHD</sequence>
<protein>
    <submittedName>
        <fullName evidence="4">Acetyltransferase (GNAT) family protein</fullName>
    </submittedName>
</protein>
<evidence type="ECO:0000313" key="5">
    <source>
        <dbReference type="Proteomes" id="UP000317422"/>
    </source>
</evidence>
<dbReference type="Gene3D" id="3.40.630.30">
    <property type="match status" value="1"/>
</dbReference>
<dbReference type="SUPFAM" id="SSF55729">
    <property type="entry name" value="Acyl-CoA N-acyltransferases (Nat)"/>
    <property type="match status" value="1"/>
</dbReference>
<dbReference type="OrthoDB" id="273614at2"/>
<dbReference type="PROSITE" id="PS51186">
    <property type="entry name" value="GNAT"/>
    <property type="match status" value="1"/>
</dbReference>
<evidence type="ECO:0000259" key="3">
    <source>
        <dbReference type="PROSITE" id="PS51186"/>
    </source>
</evidence>
<comment type="caution">
    <text evidence="4">The sequence shown here is derived from an EMBL/GenBank/DDBJ whole genome shotgun (WGS) entry which is preliminary data.</text>
</comment>
<dbReference type="InterPro" id="IPR016181">
    <property type="entry name" value="Acyl_CoA_acyltransferase"/>
</dbReference>
<keyword evidence="5" id="KW-1185">Reference proteome</keyword>
<keyword evidence="2" id="KW-0012">Acyltransferase</keyword>